<organism evidence="1 2">
    <name type="scientific">Vogesella indigofera</name>
    <name type="common">Pseudomonas indigofera</name>
    <dbReference type="NCBI Taxonomy" id="45465"/>
    <lineage>
        <taxon>Bacteria</taxon>
        <taxon>Pseudomonadati</taxon>
        <taxon>Pseudomonadota</taxon>
        <taxon>Betaproteobacteria</taxon>
        <taxon>Neisseriales</taxon>
        <taxon>Chromobacteriaceae</taxon>
        <taxon>Vogesella</taxon>
    </lineage>
</organism>
<dbReference type="EMBL" id="RBID01000011">
    <property type="protein sequence ID" value="RKQ61160.1"/>
    <property type="molecule type" value="Genomic_DNA"/>
</dbReference>
<reference evidence="1 2" key="1">
    <citation type="submission" date="2018-10" db="EMBL/GenBank/DDBJ databases">
        <title>Genomic Encyclopedia of Type Strains, Phase IV (KMG-IV): sequencing the most valuable type-strain genomes for metagenomic binning, comparative biology and taxonomic classification.</title>
        <authorList>
            <person name="Goeker M."/>
        </authorList>
    </citation>
    <scope>NUCLEOTIDE SEQUENCE [LARGE SCALE GENOMIC DNA]</scope>
    <source>
        <strain evidence="1 2">DSM 3303</strain>
    </source>
</reference>
<evidence type="ECO:0000313" key="2">
    <source>
        <dbReference type="Proteomes" id="UP000279384"/>
    </source>
</evidence>
<accession>A0A495BII4</accession>
<name>A0A495BII4_VOGIN</name>
<gene>
    <name evidence="1" type="ORF">C8E02_0927</name>
</gene>
<evidence type="ECO:0000313" key="1">
    <source>
        <dbReference type="EMBL" id="RKQ61160.1"/>
    </source>
</evidence>
<protein>
    <submittedName>
        <fullName evidence="1">Uncharacterized protein</fullName>
    </submittedName>
</protein>
<proteinExistence type="predicted"/>
<sequence length="87" mass="10137">MQSLTCYHKTARFRGVDLLGHQWNQQYKYGAEQSIIFRVYFEGMSGTPYQMIVAGMKSGSRVRTAVIRENTVIPYNRHCELEQWTAT</sequence>
<comment type="caution">
    <text evidence="1">The sequence shown here is derived from an EMBL/GenBank/DDBJ whole genome shotgun (WGS) entry which is preliminary data.</text>
</comment>
<dbReference type="AlphaFoldDB" id="A0A495BII4"/>
<dbReference type="Proteomes" id="UP000279384">
    <property type="component" value="Unassembled WGS sequence"/>
</dbReference>